<feature type="compositionally biased region" description="Basic and acidic residues" evidence="1">
    <location>
        <begin position="127"/>
        <end position="149"/>
    </location>
</feature>
<evidence type="ECO:0000313" key="3">
    <source>
        <dbReference type="EMBL" id="MBB4962752.1"/>
    </source>
</evidence>
<feature type="compositionally biased region" description="Pro residues" evidence="1">
    <location>
        <begin position="68"/>
        <end position="93"/>
    </location>
</feature>
<dbReference type="AlphaFoldDB" id="A0A7W7SXF3"/>
<accession>A0A7W7SXF3</accession>
<sequence>MSRESESEQTTRTVAELLAQYGGASGDAQPRRRRRRAAEDASDTAPQSIIDRVNSDSGRLLPIRDEPPPAATPPPVAPPPITPPPAAPPPPPASKRGRSSPPRRPEPERTTYAPPVRTDPAPTSRMDPVDLPRRTGEPQRHEPQRHDPFGAETFAGGDPFDGPETGPSRRAEPGAARPFGGPETSSSRLDPMVGPEASSPRLDRRAETSSSRLDPVRRAETSSSRLDPVRRAETSSSRLDPFAGAPRRGVPEDAAERTSVVPPIVDDFEPPRRPGPPPLPAREPVTEVMPRIDERPDLPLEARPTESVLIVPPAPARMPDPIPGQSPEDWFGDDEPQPRREGIEQEGTQFHPYVDLDEEDDRGPAGLDDEKPAGLADDDEEDAPARRSPGKEWALMIGQLAIGIVGGAALWLGFSFLWRTLAPAALVVALAVTVGLVLMVRKIRRADDLQTTVLAVLVGLIVTVSPAAMLLVKS</sequence>
<name>A0A7W7SXF3_9PSEU</name>
<dbReference type="Proteomes" id="UP000542674">
    <property type="component" value="Unassembled WGS sequence"/>
</dbReference>
<organism evidence="3 4">
    <name type="scientific">Saccharothrix violaceirubra</name>
    <dbReference type="NCBI Taxonomy" id="413306"/>
    <lineage>
        <taxon>Bacteria</taxon>
        <taxon>Bacillati</taxon>
        <taxon>Actinomycetota</taxon>
        <taxon>Actinomycetes</taxon>
        <taxon>Pseudonocardiales</taxon>
        <taxon>Pseudonocardiaceae</taxon>
        <taxon>Saccharothrix</taxon>
    </lineage>
</organism>
<evidence type="ECO:0008006" key="5">
    <source>
        <dbReference type="Google" id="ProtNLM"/>
    </source>
</evidence>
<protein>
    <recommendedName>
        <fullName evidence="5">Basic proline-rich protein</fullName>
    </recommendedName>
</protein>
<feature type="region of interest" description="Disordered" evidence="1">
    <location>
        <begin position="1"/>
        <end position="388"/>
    </location>
</feature>
<dbReference type="EMBL" id="JACHJS010000001">
    <property type="protein sequence ID" value="MBB4962752.1"/>
    <property type="molecule type" value="Genomic_DNA"/>
</dbReference>
<keyword evidence="2" id="KW-1133">Transmembrane helix</keyword>
<evidence type="ECO:0000313" key="4">
    <source>
        <dbReference type="Proteomes" id="UP000542674"/>
    </source>
</evidence>
<evidence type="ECO:0000256" key="1">
    <source>
        <dbReference type="SAM" id="MobiDB-lite"/>
    </source>
</evidence>
<reference evidence="3 4" key="1">
    <citation type="submission" date="2020-08" db="EMBL/GenBank/DDBJ databases">
        <title>Sequencing the genomes of 1000 actinobacteria strains.</title>
        <authorList>
            <person name="Klenk H.-P."/>
        </authorList>
    </citation>
    <scope>NUCLEOTIDE SEQUENCE [LARGE SCALE GENOMIC DNA]</scope>
    <source>
        <strain evidence="3 4">DSM 45084</strain>
    </source>
</reference>
<feature type="transmembrane region" description="Helical" evidence="2">
    <location>
        <begin position="393"/>
        <end position="414"/>
    </location>
</feature>
<keyword evidence="2" id="KW-0812">Transmembrane</keyword>
<gene>
    <name evidence="3" type="ORF">F4559_000111</name>
</gene>
<comment type="caution">
    <text evidence="3">The sequence shown here is derived from an EMBL/GenBank/DDBJ whole genome shotgun (WGS) entry which is preliminary data.</text>
</comment>
<feature type="compositionally biased region" description="Pro residues" evidence="1">
    <location>
        <begin position="312"/>
        <end position="324"/>
    </location>
</feature>
<feature type="compositionally biased region" description="Basic and acidic residues" evidence="1">
    <location>
        <begin position="290"/>
        <end position="304"/>
    </location>
</feature>
<feature type="transmembrane region" description="Helical" evidence="2">
    <location>
        <begin position="452"/>
        <end position="472"/>
    </location>
</feature>
<feature type="transmembrane region" description="Helical" evidence="2">
    <location>
        <begin position="420"/>
        <end position="440"/>
    </location>
</feature>
<keyword evidence="4" id="KW-1185">Reference proteome</keyword>
<proteinExistence type="predicted"/>
<keyword evidence="2" id="KW-0472">Membrane</keyword>
<evidence type="ECO:0000256" key="2">
    <source>
        <dbReference type="SAM" id="Phobius"/>
    </source>
</evidence>
<dbReference type="RefSeq" id="WP_184665634.1">
    <property type="nucleotide sequence ID" value="NZ_BAABAI010000042.1"/>
</dbReference>